<organism evidence="3 4">
    <name type="scientific">Gonapodya prolifera (strain JEL478)</name>
    <name type="common">Monoblepharis prolifera</name>
    <dbReference type="NCBI Taxonomy" id="1344416"/>
    <lineage>
        <taxon>Eukaryota</taxon>
        <taxon>Fungi</taxon>
        <taxon>Fungi incertae sedis</taxon>
        <taxon>Chytridiomycota</taxon>
        <taxon>Chytridiomycota incertae sedis</taxon>
        <taxon>Monoblepharidomycetes</taxon>
        <taxon>Monoblepharidales</taxon>
        <taxon>Gonapodyaceae</taxon>
        <taxon>Gonapodya</taxon>
    </lineage>
</organism>
<dbReference type="STRING" id="1344416.A0A139AYI2"/>
<feature type="region of interest" description="Disordered" evidence="1">
    <location>
        <begin position="1"/>
        <end position="218"/>
    </location>
</feature>
<evidence type="ECO:0000313" key="3">
    <source>
        <dbReference type="EMBL" id="KXS21515.1"/>
    </source>
</evidence>
<dbReference type="InterPro" id="IPR038175">
    <property type="entry name" value="CBM21_dom_sf"/>
</dbReference>
<dbReference type="Gene3D" id="2.60.40.2440">
    <property type="entry name" value="Carbohydrate binding type-21 domain"/>
    <property type="match status" value="1"/>
</dbReference>
<evidence type="ECO:0000256" key="1">
    <source>
        <dbReference type="SAM" id="MobiDB-lite"/>
    </source>
</evidence>
<dbReference type="PROSITE" id="PS51159">
    <property type="entry name" value="CBM21"/>
    <property type="match status" value="1"/>
</dbReference>
<evidence type="ECO:0000313" key="4">
    <source>
        <dbReference type="Proteomes" id="UP000070544"/>
    </source>
</evidence>
<dbReference type="GO" id="GO:0000164">
    <property type="term" value="C:protein phosphatase type 1 complex"/>
    <property type="evidence" value="ECO:0007669"/>
    <property type="project" value="TreeGrafter"/>
</dbReference>
<dbReference type="Pfam" id="PF03370">
    <property type="entry name" value="CBM_21"/>
    <property type="match status" value="1"/>
</dbReference>
<sequence>MKQTSPTSELGGAVVQRRAHEAHAQRPEEADLAHEGIPSLESSALSAGILSSPTLGSTKDTGGGHVTEPTSIQEDVSPPPGSLSCAKAADATPPRDSQPSGKDVPKLSPAHGQIVRSGITSFPPLALSQTAKTDPPWNSSGRAPGASIAFDGASANGTAASSSQISPPPRSPTFVSTTHNRVASGSSTEDRSSRALLARPALRTPTPGRRSPSPKAVRFSPSLTHTRHFFHTDAPLDVSNPCNTRYSLRATIPISWGAVVRLEGLRLPDSKFPRVEGSIVVRNLAFEKRVTVRYTFDTWISYLEVQGNYVGPWTGLGGGDEVFGFEMDLDGIWPAGKDSIDMQLVVKYEVGGAEYWDNNCGRNYEVTTVRRMVEDVACGGMQEEEVATNFEPNGEVARRKDVDDLPKKMKVRRVSRKGRIPFAMAREEDIDTSDSDTDDEYFDRSALIDDLASEEDQEDEDINGVVSNHRQKRRSVFRSAIDRPIALHHPRPVSPTHPVPDFEVKANNSREYLTSFGLVAPYPLDGSDVASPPAIEKILSPTPGAEATEQSPFFGTWSTENVKSFSDAGDVAAHHTPISKPVQKKKASTATPRAVLPLGGSQYTTSMGYPLNLSWAPDSTYMYAGMRLASGPSEVTGQQPRTVSPNLWKIRLPRAR</sequence>
<proteinExistence type="predicted"/>
<feature type="domain" description="CBM21" evidence="2">
    <location>
        <begin position="252"/>
        <end position="367"/>
    </location>
</feature>
<feature type="compositionally biased region" description="Low complexity" evidence="1">
    <location>
        <begin position="203"/>
        <end position="214"/>
    </location>
</feature>
<dbReference type="EMBL" id="KQ965732">
    <property type="protein sequence ID" value="KXS21515.1"/>
    <property type="molecule type" value="Genomic_DNA"/>
</dbReference>
<feature type="compositionally biased region" description="Polar residues" evidence="1">
    <location>
        <begin position="127"/>
        <end position="141"/>
    </location>
</feature>
<dbReference type="AlphaFoldDB" id="A0A139AYI2"/>
<dbReference type="PANTHER" id="PTHR12307:SF36">
    <property type="entry name" value="GLYCOGEN-BINDING SUBUNIT 76A"/>
    <property type="match status" value="1"/>
</dbReference>
<accession>A0A139AYI2</accession>
<name>A0A139AYI2_GONPJ</name>
<protein>
    <submittedName>
        <fullName evidence="3">Carbohydrate-binding module family 21 protein</fullName>
    </submittedName>
</protein>
<dbReference type="InterPro" id="IPR050782">
    <property type="entry name" value="PP1_regulatory_subunit_3"/>
</dbReference>
<dbReference type="GO" id="GO:0008157">
    <property type="term" value="F:protein phosphatase 1 binding"/>
    <property type="evidence" value="ECO:0007669"/>
    <property type="project" value="TreeGrafter"/>
</dbReference>
<feature type="compositionally biased region" description="Basic and acidic residues" evidence="1">
    <location>
        <begin position="18"/>
        <end position="34"/>
    </location>
</feature>
<dbReference type="PANTHER" id="PTHR12307">
    <property type="entry name" value="PROTEIN PHOSPHATASE 1 REGULATORY SUBUNIT"/>
    <property type="match status" value="1"/>
</dbReference>
<dbReference type="OrthoDB" id="1881at2759"/>
<feature type="compositionally biased region" description="Polar residues" evidence="1">
    <location>
        <begin position="40"/>
        <end position="60"/>
    </location>
</feature>
<dbReference type="Proteomes" id="UP000070544">
    <property type="component" value="Unassembled WGS sequence"/>
</dbReference>
<keyword evidence="4" id="KW-1185">Reference proteome</keyword>
<reference evidence="3 4" key="1">
    <citation type="journal article" date="2015" name="Genome Biol. Evol.">
        <title>Phylogenomic analyses indicate that early fungi evolved digesting cell walls of algal ancestors of land plants.</title>
        <authorList>
            <person name="Chang Y."/>
            <person name="Wang S."/>
            <person name="Sekimoto S."/>
            <person name="Aerts A.L."/>
            <person name="Choi C."/>
            <person name="Clum A."/>
            <person name="LaButti K.M."/>
            <person name="Lindquist E.A."/>
            <person name="Yee Ngan C."/>
            <person name="Ohm R.A."/>
            <person name="Salamov A.A."/>
            <person name="Grigoriev I.V."/>
            <person name="Spatafora J.W."/>
            <person name="Berbee M.L."/>
        </authorList>
    </citation>
    <scope>NUCLEOTIDE SEQUENCE [LARGE SCALE GENOMIC DNA]</scope>
    <source>
        <strain evidence="3 4">JEL478</strain>
    </source>
</reference>
<evidence type="ECO:0000259" key="2">
    <source>
        <dbReference type="PROSITE" id="PS51159"/>
    </source>
</evidence>
<dbReference type="InterPro" id="IPR005036">
    <property type="entry name" value="CBM21_dom"/>
</dbReference>
<feature type="compositionally biased region" description="Polar residues" evidence="1">
    <location>
        <begin position="173"/>
        <end position="187"/>
    </location>
</feature>
<feature type="compositionally biased region" description="Low complexity" evidence="1">
    <location>
        <begin position="152"/>
        <end position="165"/>
    </location>
</feature>
<gene>
    <name evidence="3" type="ORF">M427DRAFT_27160</name>
</gene>